<evidence type="ECO:0000313" key="2">
    <source>
        <dbReference type="Proteomes" id="UP000636800"/>
    </source>
</evidence>
<proteinExistence type="predicted"/>
<keyword evidence="2" id="KW-1185">Reference proteome</keyword>
<evidence type="ECO:0000313" key="1">
    <source>
        <dbReference type="EMBL" id="KAG0455367.1"/>
    </source>
</evidence>
<accession>A0A835PSI8</accession>
<dbReference type="AlphaFoldDB" id="A0A835PSI8"/>
<dbReference type="EMBL" id="JADCNL010000013">
    <property type="protein sequence ID" value="KAG0455367.1"/>
    <property type="molecule type" value="Genomic_DNA"/>
</dbReference>
<comment type="caution">
    <text evidence="1">The sequence shown here is derived from an EMBL/GenBank/DDBJ whole genome shotgun (WGS) entry which is preliminary data.</text>
</comment>
<protein>
    <submittedName>
        <fullName evidence="1">Uncharacterized protein</fullName>
    </submittedName>
</protein>
<name>A0A835PSI8_VANPL</name>
<dbReference type="Proteomes" id="UP000636800">
    <property type="component" value="Chromosome 13"/>
</dbReference>
<gene>
    <name evidence="1" type="ORF">HPP92_024659</name>
</gene>
<organism evidence="1 2">
    <name type="scientific">Vanilla planifolia</name>
    <name type="common">Vanilla</name>
    <dbReference type="NCBI Taxonomy" id="51239"/>
    <lineage>
        <taxon>Eukaryota</taxon>
        <taxon>Viridiplantae</taxon>
        <taxon>Streptophyta</taxon>
        <taxon>Embryophyta</taxon>
        <taxon>Tracheophyta</taxon>
        <taxon>Spermatophyta</taxon>
        <taxon>Magnoliopsida</taxon>
        <taxon>Liliopsida</taxon>
        <taxon>Asparagales</taxon>
        <taxon>Orchidaceae</taxon>
        <taxon>Vanilloideae</taxon>
        <taxon>Vanilleae</taxon>
        <taxon>Vanilla</taxon>
    </lineage>
</organism>
<sequence length="55" mass="5962">MVLVDEVRAALERGEAAECVDPRMGGFAEEEAVPVLKLGLVIKAPVVERMAVLRQ</sequence>
<reference evidence="1 2" key="1">
    <citation type="journal article" date="2020" name="Nat. Food">
        <title>A phased Vanilla planifolia genome enables genetic improvement of flavour and production.</title>
        <authorList>
            <person name="Hasing T."/>
            <person name="Tang H."/>
            <person name="Brym M."/>
            <person name="Khazi F."/>
            <person name="Huang T."/>
            <person name="Chambers A.H."/>
        </authorList>
    </citation>
    <scope>NUCLEOTIDE SEQUENCE [LARGE SCALE GENOMIC DNA]</scope>
    <source>
        <tissue evidence="1">Leaf</tissue>
    </source>
</reference>
<dbReference type="OrthoDB" id="6415790at2759"/>